<accession>A0A2L0IJ63</accession>
<proteinExistence type="predicted"/>
<evidence type="ECO:0000313" key="2">
    <source>
        <dbReference type="Proteomes" id="UP000238365"/>
    </source>
</evidence>
<reference evidence="1 2" key="1">
    <citation type="submission" date="2018-01" db="EMBL/GenBank/DDBJ databases">
        <title>Complete and assembled Genome of Pantoea gaviniae DSM22758T.</title>
        <authorList>
            <person name="Stevens M.J.A."/>
            <person name="Zurfluh K."/>
            <person name="Stephan R."/>
        </authorList>
    </citation>
    <scope>NUCLEOTIDE SEQUENCE [LARGE SCALE GENOMIC DNA]</scope>
    <source>
        <strain evidence="1 2">DSM 22758</strain>
    </source>
</reference>
<dbReference type="Proteomes" id="UP000238365">
    <property type="component" value="Chromosome"/>
</dbReference>
<organism evidence="1 2">
    <name type="scientific">Mixta gaviniae</name>
    <dbReference type="NCBI Taxonomy" id="665914"/>
    <lineage>
        <taxon>Bacteria</taxon>
        <taxon>Pseudomonadati</taxon>
        <taxon>Pseudomonadota</taxon>
        <taxon>Gammaproteobacteria</taxon>
        <taxon>Enterobacterales</taxon>
        <taxon>Erwiniaceae</taxon>
        <taxon>Mixta</taxon>
    </lineage>
</organism>
<evidence type="ECO:0000313" key="1">
    <source>
        <dbReference type="EMBL" id="AUX94607.1"/>
    </source>
</evidence>
<protein>
    <submittedName>
        <fullName evidence="1">Uncharacterized protein</fullName>
    </submittedName>
</protein>
<keyword evidence="2" id="KW-1185">Reference proteome</keyword>
<sequence>MEPVCEKKLSYPRFLWITTCKILFIVGDNVGKTERRFVASPERPNKNPSVIMLLFRGFSLCTAALHRQNRGGYFLSNSQAFYDDSIFDSAT</sequence>
<dbReference type="KEGG" id="pgz:C2E15_17060"/>
<dbReference type="EMBL" id="CP026377">
    <property type="protein sequence ID" value="AUX94607.1"/>
    <property type="molecule type" value="Genomic_DNA"/>
</dbReference>
<gene>
    <name evidence="1" type="ORF">C2E15_17060</name>
</gene>
<name>A0A2L0IJ63_9GAMM</name>
<dbReference type="AlphaFoldDB" id="A0A2L0IJ63"/>